<evidence type="ECO:0000313" key="10">
    <source>
        <dbReference type="Proteomes" id="UP000290759"/>
    </source>
</evidence>
<dbReference type="AlphaFoldDB" id="A0A4V1RUE9"/>
<dbReference type="NCBIfam" id="TIGR01933">
    <property type="entry name" value="hflK"/>
    <property type="match status" value="1"/>
</dbReference>
<feature type="region of interest" description="Disordered" evidence="7">
    <location>
        <begin position="1"/>
        <end position="37"/>
    </location>
</feature>
<comment type="caution">
    <text evidence="9">The sequence shown here is derived from an EMBL/GenBank/DDBJ whole genome shotgun (WGS) entry which is preliminary data.</text>
</comment>
<comment type="similarity">
    <text evidence="2 6">Belongs to the band 7/mec-2 family. HflK subfamily.</text>
</comment>
<dbReference type="GO" id="GO:0008233">
    <property type="term" value="F:peptidase activity"/>
    <property type="evidence" value="ECO:0007669"/>
    <property type="project" value="UniProtKB-KW"/>
</dbReference>
<keyword evidence="3 6" id="KW-0812">Transmembrane</keyword>
<dbReference type="PANTHER" id="PTHR43327:SF2">
    <property type="entry name" value="MODULATOR OF FTSH PROTEASE HFLK"/>
    <property type="match status" value="1"/>
</dbReference>
<evidence type="ECO:0000256" key="6">
    <source>
        <dbReference type="RuleBase" id="RU364113"/>
    </source>
</evidence>
<keyword evidence="4 6" id="KW-1133">Transmembrane helix</keyword>
<dbReference type="InterPro" id="IPR010201">
    <property type="entry name" value="HflK"/>
</dbReference>
<dbReference type="SMART" id="SM00244">
    <property type="entry name" value="PHB"/>
    <property type="match status" value="1"/>
</dbReference>
<evidence type="ECO:0000313" key="9">
    <source>
        <dbReference type="EMBL" id="RYC30914.1"/>
    </source>
</evidence>
<sequence length="378" mass="40045">MSWSNSGGGGPWKPGNPGPWGQGAGSGGGGGQTPPDLEEFIRRSQQRLKGFFPGGSLGGGLGLLAIVLVAAVLWLASGFYTVSPNEVGLNLVFGKFQGTSSPGLNYNFPYPVGDVIKLAVTDRNSTDVGFASGATRSGQLSSTDVLAESLMLTGDDNIADVKFRVIWQIDPEHPEFYAFNLRHPDETVKAVAESAMREVIGRQKIQYILTSGRKTIEPEVQNLIQGVLSQYKAGVLVLQVQLLSVDPPAQVIAAFRDVTAAQQDRQRLSNEAQGYANKVVPEARGAAAAIEQEAEGYKTQTVQEALGQASRFEQVYEQYKKAPDVTRERIYLETMESVLAGADKTIIDKGGAGVLPVLPLDGGAAGVGKALSAIGAKP</sequence>
<keyword evidence="10" id="KW-1185">Reference proteome</keyword>
<dbReference type="Gene3D" id="3.30.479.30">
    <property type="entry name" value="Band 7 domain"/>
    <property type="match status" value="1"/>
</dbReference>
<dbReference type="CDD" id="cd03404">
    <property type="entry name" value="SPFH_HflK"/>
    <property type="match status" value="1"/>
</dbReference>
<comment type="function">
    <text evidence="6">HflC and HflK could encode or regulate a protease.</text>
</comment>
<dbReference type="InterPro" id="IPR036013">
    <property type="entry name" value="Band_7/SPFH_dom_sf"/>
</dbReference>
<dbReference type="InterPro" id="IPR020980">
    <property type="entry name" value="Membrane_HflK_N"/>
</dbReference>
<dbReference type="RefSeq" id="WP_129227938.1">
    <property type="nucleotide sequence ID" value="NZ_QYBB01000019.1"/>
</dbReference>
<accession>A0A4V1RUE9</accession>
<evidence type="ECO:0000256" key="5">
    <source>
        <dbReference type="ARBA" id="ARBA00023136"/>
    </source>
</evidence>
<feature type="domain" description="Band 7" evidence="8">
    <location>
        <begin position="77"/>
        <end position="259"/>
    </location>
</feature>
<dbReference type="GO" id="GO:0016020">
    <property type="term" value="C:membrane"/>
    <property type="evidence" value="ECO:0007669"/>
    <property type="project" value="UniProtKB-SubCell"/>
</dbReference>
<comment type="subunit">
    <text evidence="6">HflC and HflK may interact to form a multimeric complex.</text>
</comment>
<gene>
    <name evidence="9" type="primary">hflK</name>
    <name evidence="9" type="ORF">D3273_16215</name>
</gene>
<dbReference type="InterPro" id="IPR050710">
    <property type="entry name" value="Band7/mec-2_domain"/>
</dbReference>
<name>A0A4V1RUE9_9HYPH</name>
<feature type="compositionally biased region" description="Gly residues" evidence="7">
    <location>
        <begin position="1"/>
        <end position="32"/>
    </location>
</feature>
<evidence type="ECO:0000256" key="7">
    <source>
        <dbReference type="SAM" id="MobiDB-lite"/>
    </source>
</evidence>
<feature type="transmembrane region" description="Helical" evidence="6">
    <location>
        <begin position="51"/>
        <end position="76"/>
    </location>
</feature>
<reference evidence="9 10" key="1">
    <citation type="submission" date="2018-12" db="EMBL/GenBank/DDBJ databases">
        <authorList>
            <person name="Grouzdev D.S."/>
            <person name="Krutkina M.S."/>
        </authorList>
    </citation>
    <scope>NUCLEOTIDE SEQUENCE [LARGE SCALE GENOMIC DNA]</scope>
    <source>
        <strain evidence="9 10">RmlP026</strain>
    </source>
</reference>
<dbReference type="Pfam" id="PF01145">
    <property type="entry name" value="Band_7"/>
    <property type="match status" value="1"/>
</dbReference>
<dbReference type="InterPro" id="IPR001107">
    <property type="entry name" value="Band_7"/>
</dbReference>
<dbReference type="EMBL" id="QYBB01000019">
    <property type="protein sequence ID" value="RYC30914.1"/>
    <property type="molecule type" value="Genomic_DNA"/>
</dbReference>
<keyword evidence="9" id="KW-0378">Hydrolase</keyword>
<evidence type="ECO:0000259" key="8">
    <source>
        <dbReference type="SMART" id="SM00244"/>
    </source>
</evidence>
<organism evidence="9 10">
    <name type="scientific">Lichenibacterium minor</name>
    <dbReference type="NCBI Taxonomy" id="2316528"/>
    <lineage>
        <taxon>Bacteria</taxon>
        <taxon>Pseudomonadati</taxon>
        <taxon>Pseudomonadota</taxon>
        <taxon>Alphaproteobacteria</taxon>
        <taxon>Hyphomicrobiales</taxon>
        <taxon>Lichenihabitantaceae</taxon>
        <taxon>Lichenibacterium</taxon>
    </lineage>
</organism>
<dbReference type="GO" id="GO:0006508">
    <property type="term" value="P:proteolysis"/>
    <property type="evidence" value="ECO:0007669"/>
    <property type="project" value="UniProtKB-KW"/>
</dbReference>
<keyword evidence="9" id="KW-0645">Protease</keyword>
<reference evidence="9 10" key="2">
    <citation type="submission" date="2019-02" db="EMBL/GenBank/DDBJ databases">
        <title>'Lichenibacterium ramalinii' gen. nov. sp. nov., 'Lichenibacterium minor' gen. nov. sp. nov.</title>
        <authorList>
            <person name="Pankratov T."/>
        </authorList>
    </citation>
    <scope>NUCLEOTIDE SEQUENCE [LARGE SCALE GENOMIC DNA]</scope>
    <source>
        <strain evidence="9 10">RmlP026</strain>
    </source>
</reference>
<dbReference type="SUPFAM" id="SSF117892">
    <property type="entry name" value="Band 7/SPFH domain"/>
    <property type="match status" value="1"/>
</dbReference>
<comment type="subcellular location">
    <subcellularLocation>
        <location evidence="1">Membrane</location>
        <topology evidence="1">Single-pass membrane protein</topology>
    </subcellularLocation>
</comment>
<evidence type="ECO:0000256" key="1">
    <source>
        <dbReference type="ARBA" id="ARBA00004167"/>
    </source>
</evidence>
<evidence type="ECO:0000256" key="2">
    <source>
        <dbReference type="ARBA" id="ARBA00006971"/>
    </source>
</evidence>
<proteinExistence type="inferred from homology"/>
<evidence type="ECO:0000256" key="4">
    <source>
        <dbReference type="ARBA" id="ARBA00022989"/>
    </source>
</evidence>
<dbReference type="Pfam" id="PF12221">
    <property type="entry name" value="HflK_N"/>
    <property type="match status" value="1"/>
</dbReference>
<evidence type="ECO:0000256" key="3">
    <source>
        <dbReference type="ARBA" id="ARBA00022692"/>
    </source>
</evidence>
<keyword evidence="5 6" id="KW-0472">Membrane</keyword>
<dbReference type="Proteomes" id="UP000290759">
    <property type="component" value="Unassembled WGS sequence"/>
</dbReference>
<dbReference type="PANTHER" id="PTHR43327">
    <property type="entry name" value="STOMATIN-LIKE PROTEIN 2, MITOCHONDRIAL"/>
    <property type="match status" value="1"/>
</dbReference>
<protein>
    <recommendedName>
        <fullName evidence="6">Protein HflK</fullName>
    </recommendedName>
</protein>
<dbReference type="OrthoDB" id="9779595at2"/>